<keyword evidence="6" id="KW-1185">Reference proteome</keyword>
<keyword evidence="2" id="KW-0274">FAD</keyword>
<evidence type="ECO:0000256" key="1">
    <source>
        <dbReference type="ARBA" id="ARBA00010790"/>
    </source>
</evidence>
<feature type="chain" id="PRO_5045752723" description="Glucose-methanol-choline oxidoreductase N-terminal domain-containing protein" evidence="3">
    <location>
        <begin position="30"/>
        <end position="677"/>
    </location>
</feature>
<dbReference type="EMBL" id="JAWCUI010000036">
    <property type="protein sequence ID" value="KAL1893803.1"/>
    <property type="molecule type" value="Genomic_DNA"/>
</dbReference>
<comment type="similarity">
    <text evidence="1 2">Belongs to the GMC oxidoreductase family.</text>
</comment>
<name>A0ABR3Z1A2_9PEZI</name>
<evidence type="ECO:0000313" key="6">
    <source>
        <dbReference type="Proteomes" id="UP001583186"/>
    </source>
</evidence>
<evidence type="ECO:0000313" key="5">
    <source>
        <dbReference type="EMBL" id="KAL1893803.1"/>
    </source>
</evidence>
<feature type="domain" description="Glucose-methanol-choline oxidoreductase N-terminal" evidence="4">
    <location>
        <begin position="128"/>
        <end position="151"/>
    </location>
</feature>
<reference evidence="5 6" key="1">
    <citation type="journal article" date="2024" name="IMA Fungus">
        <title>IMA Genome - F19 : A genome assembly and annotation guide to empower mycologists, including annotated draft genome sequences of Ceratocystis pirilliformis, Diaporthe australafricana, Fusarium ophioides, Paecilomyces lecythidis, and Sporothrix stenoceras.</title>
        <authorList>
            <person name="Aylward J."/>
            <person name="Wilson A.M."/>
            <person name="Visagie C.M."/>
            <person name="Spraker J."/>
            <person name="Barnes I."/>
            <person name="Buitendag C."/>
            <person name="Ceriani C."/>
            <person name="Del Mar Angel L."/>
            <person name="du Plessis D."/>
            <person name="Fuchs T."/>
            <person name="Gasser K."/>
            <person name="Kramer D."/>
            <person name="Li W."/>
            <person name="Munsamy K."/>
            <person name="Piso A."/>
            <person name="Price J.L."/>
            <person name="Sonnekus B."/>
            <person name="Thomas C."/>
            <person name="van der Nest A."/>
            <person name="van Dijk A."/>
            <person name="van Heerden A."/>
            <person name="van Vuuren N."/>
            <person name="Yilmaz N."/>
            <person name="Duong T.A."/>
            <person name="van der Merwe N.A."/>
            <person name="Wingfield M.J."/>
            <person name="Wingfield B.D."/>
        </authorList>
    </citation>
    <scope>NUCLEOTIDE SEQUENCE [LARGE SCALE GENOMIC DNA]</scope>
    <source>
        <strain evidence="5 6">CMW 5346</strain>
    </source>
</reference>
<dbReference type="Pfam" id="PF00732">
    <property type="entry name" value="GMC_oxred_N"/>
    <property type="match status" value="2"/>
</dbReference>
<protein>
    <recommendedName>
        <fullName evidence="4">Glucose-methanol-choline oxidoreductase N-terminal domain-containing protein</fullName>
    </recommendedName>
</protein>
<dbReference type="Pfam" id="PF05199">
    <property type="entry name" value="GMC_oxred_C"/>
    <property type="match status" value="1"/>
</dbReference>
<comment type="caution">
    <text evidence="5">The sequence shown here is derived from an EMBL/GenBank/DDBJ whole genome shotgun (WGS) entry which is preliminary data.</text>
</comment>
<dbReference type="SUPFAM" id="SSF51905">
    <property type="entry name" value="FAD/NAD(P)-binding domain"/>
    <property type="match status" value="1"/>
</dbReference>
<dbReference type="Gene3D" id="3.50.50.60">
    <property type="entry name" value="FAD/NAD(P)-binding domain"/>
    <property type="match status" value="1"/>
</dbReference>
<proteinExistence type="inferred from homology"/>
<dbReference type="InterPro" id="IPR012132">
    <property type="entry name" value="GMC_OxRdtase"/>
</dbReference>
<evidence type="ECO:0000259" key="4">
    <source>
        <dbReference type="PROSITE" id="PS00623"/>
    </source>
</evidence>
<feature type="signal peptide" evidence="3">
    <location>
        <begin position="1"/>
        <end position="29"/>
    </location>
</feature>
<accession>A0ABR3Z1A2</accession>
<dbReference type="InterPro" id="IPR000172">
    <property type="entry name" value="GMC_OxRdtase_N"/>
</dbReference>
<evidence type="ECO:0000256" key="2">
    <source>
        <dbReference type="RuleBase" id="RU003968"/>
    </source>
</evidence>
<dbReference type="PROSITE" id="PS00623">
    <property type="entry name" value="GMC_OXRED_1"/>
    <property type="match status" value="1"/>
</dbReference>
<gene>
    <name evidence="5" type="ORF">Sste5346_006306</name>
</gene>
<dbReference type="PIRSF" id="PIRSF000137">
    <property type="entry name" value="Alcohol_oxidase"/>
    <property type="match status" value="1"/>
</dbReference>
<dbReference type="Gene3D" id="3.30.560.10">
    <property type="entry name" value="Glucose Oxidase, domain 3"/>
    <property type="match status" value="1"/>
</dbReference>
<keyword evidence="2" id="KW-0285">Flavoprotein</keyword>
<dbReference type="PANTHER" id="PTHR11552">
    <property type="entry name" value="GLUCOSE-METHANOL-CHOLINE GMC OXIDOREDUCTASE"/>
    <property type="match status" value="1"/>
</dbReference>
<keyword evidence="3" id="KW-0732">Signal</keyword>
<dbReference type="PANTHER" id="PTHR11552:SF115">
    <property type="entry name" value="DEHYDROGENASE XPTC-RELATED"/>
    <property type="match status" value="1"/>
</dbReference>
<dbReference type="InterPro" id="IPR036188">
    <property type="entry name" value="FAD/NAD-bd_sf"/>
</dbReference>
<dbReference type="SUPFAM" id="SSF54373">
    <property type="entry name" value="FAD-linked reductases, C-terminal domain"/>
    <property type="match status" value="1"/>
</dbReference>
<evidence type="ECO:0000256" key="3">
    <source>
        <dbReference type="SAM" id="SignalP"/>
    </source>
</evidence>
<dbReference type="Proteomes" id="UP001583186">
    <property type="component" value="Unassembled WGS sequence"/>
</dbReference>
<dbReference type="InterPro" id="IPR007867">
    <property type="entry name" value="GMC_OxRtase_C"/>
</dbReference>
<sequence>MPQQLHSTSLRQALALAAGLLSTASVAHPHALSGRSNRWHVINHARDIASEYDYVIVGGGTAGLTVADRLTENPNITVLVIEYGALSDSPLISTVQGGFRGFDAQFLYDIQSVPQVHLKNRTTGVLAGKVVGGSSAVNAMMAVRGTTEDYERWSSFHEDTNGGNIGGETVSLPNDSSQWSMRSLWPYFRKALDFVPPLPDVAKAAGIQYDTEFWGNSSDTVKVGWPSFQFPGTTVQFEAFRSMPGAEFPVDSGAGVPGVYWFPSFMDSKTVTRSFARTGHHDRAANRSNYHLLTRTKVEQIVLETDPSKMFMNVTATGVRYVVNATTIHPSSATTSGWNTTGRLPSQFVKARREVILAAGGIHSPQILQLSGIGPQALLKSANITTLVNLPGVGQNFQDHPMLTASFALSNYSSVHPTSADLFTNATFRAWSDAAWKANRTGPQSLGVGNAAAWLPFPVISDRWRDISDRLLRQDHASYLPPGTDESVVRGYTAQMKSYAAALQNNKTAFYNNVLSGGANSGTLVMLHPLSRGTVNIDPVDPYNREPVVDYRALSNPLDAAIMADMIRYTRRYFMENPAFAEYGPVEIAPGDYVNSEEDLAMYLAETLSPSEYHPSGTCAMMSRAYGGVVDYNLFVHGTQNLRVVDASIFPTLPGANTCQSVYMVAERAADLIKQRI</sequence>
<organism evidence="5 6">
    <name type="scientific">Sporothrix stenoceras</name>
    <dbReference type="NCBI Taxonomy" id="5173"/>
    <lineage>
        <taxon>Eukaryota</taxon>
        <taxon>Fungi</taxon>
        <taxon>Dikarya</taxon>
        <taxon>Ascomycota</taxon>
        <taxon>Pezizomycotina</taxon>
        <taxon>Sordariomycetes</taxon>
        <taxon>Sordariomycetidae</taxon>
        <taxon>Ophiostomatales</taxon>
        <taxon>Ophiostomataceae</taxon>
        <taxon>Sporothrix</taxon>
    </lineage>
</organism>